<protein>
    <recommendedName>
        <fullName evidence="3">Glycoside hydrolase family 10 protein</fullName>
    </recommendedName>
</protein>
<dbReference type="AlphaFoldDB" id="A0AAT9FIV6"/>
<evidence type="ECO:0000256" key="1">
    <source>
        <dbReference type="SAM" id="SignalP"/>
    </source>
</evidence>
<evidence type="ECO:0008006" key="3">
    <source>
        <dbReference type="Google" id="ProtNLM"/>
    </source>
</evidence>
<proteinExistence type="predicted"/>
<organism evidence="2">
    <name type="scientific">Oceaniferula spumae</name>
    <dbReference type="NCBI Taxonomy" id="2979115"/>
    <lineage>
        <taxon>Bacteria</taxon>
        <taxon>Pseudomonadati</taxon>
        <taxon>Verrucomicrobiota</taxon>
        <taxon>Verrucomicrobiia</taxon>
        <taxon>Verrucomicrobiales</taxon>
        <taxon>Verrucomicrobiaceae</taxon>
        <taxon>Oceaniferula</taxon>
    </lineage>
</organism>
<name>A0AAT9FIV6_9BACT</name>
<dbReference type="EMBL" id="AP026866">
    <property type="protein sequence ID" value="BDS05876.1"/>
    <property type="molecule type" value="Genomic_DNA"/>
</dbReference>
<reference evidence="2" key="1">
    <citation type="submission" date="2024-07" db="EMBL/GenBank/DDBJ databases">
        <title>Complete genome sequence of Verrucomicrobiaceae bacterium NT6N.</title>
        <authorList>
            <person name="Huang C."/>
            <person name="Takami H."/>
            <person name="Hamasaki K."/>
        </authorList>
    </citation>
    <scope>NUCLEOTIDE SEQUENCE</scope>
    <source>
        <strain evidence="2">NT6N</strain>
    </source>
</reference>
<dbReference type="InterPro" id="IPR029455">
    <property type="entry name" value="GHL15"/>
</dbReference>
<dbReference type="SUPFAM" id="SSF51445">
    <property type="entry name" value="(Trans)glycosidases"/>
    <property type="match status" value="1"/>
</dbReference>
<evidence type="ECO:0000313" key="2">
    <source>
        <dbReference type="EMBL" id="BDS05876.1"/>
    </source>
</evidence>
<feature type="signal peptide" evidence="1">
    <location>
        <begin position="1"/>
        <end position="31"/>
    </location>
</feature>
<dbReference type="InterPro" id="IPR017853">
    <property type="entry name" value="GH"/>
</dbReference>
<keyword evidence="1" id="KW-0732">Signal</keyword>
<dbReference type="InterPro" id="IPR013785">
    <property type="entry name" value="Aldolase_TIM"/>
</dbReference>
<sequence>MTNLKTSFHASWCGLSLMLGLAFALHTQSLAEEVSTSLQNSDGSQYKAKAYYPKFSWEKTPQYFMFGDTQRTLTPEEVKSIAARTDFLCIEKSHGMKELGAAELGAKHEAAVFKKLKPGTKVLFYFNSAYAYPFTSYAKDLTRSKIDQRPDLKKFLLIDPKTGELAHRRNVFQFDVLNPEFRTWWVNTVAKGVAETGCDGAFIDQMHGFSWLRPNQVKEVRSAMGEMMAALKKKMGPDKILLANNAHQRAGVEVLPVVDANMFEHYDAKLLTKEMLLKDWNDMLKISKAGKMSIFRIGVEYVSSQDPKAEKPKRGPARTAKMAALAKEQLEYFHACYLIGAQPYSYFQYGWGWTLSDGSLHEFPSLQKPLGAPKGAYTRVKKDGWEFTREFERASVWVDTEKKQAKITWK</sequence>
<dbReference type="KEGG" id="osu:NT6N_09160"/>
<gene>
    <name evidence="2" type="ORF">NT6N_09160</name>
</gene>
<accession>A0AAT9FIV6</accession>
<dbReference type="Gene3D" id="3.20.20.70">
    <property type="entry name" value="Aldolase class I"/>
    <property type="match status" value="1"/>
</dbReference>
<dbReference type="Pfam" id="PF14885">
    <property type="entry name" value="GHL15"/>
    <property type="match status" value="1"/>
</dbReference>
<feature type="chain" id="PRO_5043512841" description="Glycoside hydrolase family 10 protein" evidence="1">
    <location>
        <begin position="32"/>
        <end position="410"/>
    </location>
</feature>